<sequence length="144" mass="15984">MRRIWIETIFMLLAAVLLGGCATSKEKMLSHGDNTMLDIWNQETGGGAGGGQAARQLLDARQALRRPLADADVQATPTINAAYTRTASNEIYRQFHRLPNPDLVMYVFAHLAGTDPVPVPGYSTVFPLYQRVQYAMPGERLEDY</sequence>
<dbReference type="eggNOG" id="ENOG502ZBPP">
    <property type="taxonomic scope" value="Bacteria"/>
</dbReference>
<dbReference type="InterPro" id="IPR022262">
    <property type="entry name" value="Lipoprot_put"/>
</dbReference>
<evidence type="ECO:0000313" key="2">
    <source>
        <dbReference type="Proteomes" id="UP000022611"/>
    </source>
</evidence>
<name>A0A010SL89_PSEFL</name>
<dbReference type="NCBIfam" id="TIGR03751">
    <property type="entry name" value="conj_TIGR03751"/>
    <property type="match status" value="1"/>
</dbReference>
<reference evidence="1 2" key="1">
    <citation type="journal article" date="2011" name="J. Bacteriol.">
        <title>Draft genome sequence of the polycyclic aromatic hydrocarbon-degrading, genetically engineered bioluminescent bioreporter Pseudomonas fluorescens HK44.</title>
        <authorList>
            <person name="Chauhan A."/>
            <person name="Layton A.C."/>
            <person name="Williams D.E."/>
            <person name="Smartt A.E."/>
            <person name="Ripp S."/>
            <person name="Karpinets T.V."/>
            <person name="Brown S.D."/>
            <person name="Sayler G.S."/>
        </authorList>
    </citation>
    <scope>NUCLEOTIDE SEQUENCE [LARGE SCALE GENOMIC DNA]</scope>
    <source>
        <strain evidence="1 2">HK44</strain>
    </source>
</reference>
<organism evidence="1 2">
    <name type="scientific">Pseudomonas fluorescens HK44</name>
    <dbReference type="NCBI Taxonomy" id="1042209"/>
    <lineage>
        <taxon>Bacteria</taxon>
        <taxon>Pseudomonadati</taxon>
        <taxon>Pseudomonadota</taxon>
        <taxon>Gammaproteobacteria</taxon>
        <taxon>Pseudomonadales</taxon>
        <taxon>Pseudomonadaceae</taxon>
        <taxon>Pseudomonas</taxon>
    </lineage>
</organism>
<dbReference type="AlphaFoldDB" id="A0A010SL89"/>
<dbReference type="OrthoDB" id="8863314at2"/>
<dbReference type="HOGENOM" id="CLU_125516_0_0_6"/>
<proteinExistence type="predicted"/>
<evidence type="ECO:0000313" key="1">
    <source>
        <dbReference type="EMBL" id="EXF93735.1"/>
    </source>
</evidence>
<dbReference type="RefSeq" id="WP_019689121.1">
    <property type="nucleotide sequence ID" value="NZ_AFOY02000015.1"/>
</dbReference>
<dbReference type="Proteomes" id="UP000022611">
    <property type="component" value="Unassembled WGS sequence"/>
</dbReference>
<protein>
    <submittedName>
        <fullName evidence="1">Conjugal transfer protein</fullName>
    </submittedName>
</protein>
<gene>
    <name evidence="1" type="ORF">HK44_008815</name>
</gene>
<accession>A0A010SL89</accession>
<comment type="caution">
    <text evidence="1">The sequence shown here is derived from an EMBL/GenBank/DDBJ whole genome shotgun (WGS) entry which is preliminary data.</text>
</comment>
<dbReference type="PATRIC" id="fig|1042209.11.peg.4152"/>
<dbReference type="EMBL" id="AFOY02000015">
    <property type="protein sequence ID" value="EXF93735.1"/>
    <property type="molecule type" value="Genomic_DNA"/>
</dbReference>
<dbReference type="PROSITE" id="PS51257">
    <property type="entry name" value="PROKAR_LIPOPROTEIN"/>
    <property type="match status" value="1"/>
</dbReference>